<dbReference type="RefSeq" id="WP_343976377.1">
    <property type="nucleotide sequence ID" value="NZ_BAAAJG010000008.1"/>
</dbReference>
<feature type="transmembrane region" description="Helical" evidence="7">
    <location>
        <begin position="171"/>
        <end position="193"/>
    </location>
</feature>
<gene>
    <name evidence="8" type="ORF">ACFSCY_10970</name>
</gene>
<keyword evidence="3 7" id="KW-0812">Transmembrane</keyword>
<dbReference type="EMBL" id="JBHUCP010000007">
    <property type="protein sequence ID" value="MFD1529964.1"/>
    <property type="molecule type" value="Genomic_DNA"/>
</dbReference>
<feature type="transmembrane region" description="Helical" evidence="7">
    <location>
        <begin position="460"/>
        <end position="479"/>
    </location>
</feature>
<keyword evidence="4 7" id="KW-1133">Transmembrane helix</keyword>
<organism evidence="8 9">
    <name type="scientific">Pseudonocardia aurantiaca</name>
    <dbReference type="NCBI Taxonomy" id="75290"/>
    <lineage>
        <taxon>Bacteria</taxon>
        <taxon>Bacillati</taxon>
        <taxon>Actinomycetota</taxon>
        <taxon>Actinomycetes</taxon>
        <taxon>Pseudonocardiales</taxon>
        <taxon>Pseudonocardiaceae</taxon>
        <taxon>Pseudonocardia</taxon>
    </lineage>
</organism>
<comment type="caution">
    <text evidence="8">The sequence shown here is derived from an EMBL/GenBank/DDBJ whole genome shotgun (WGS) entry which is preliminary data.</text>
</comment>
<name>A0ABW4FJ50_9PSEU</name>
<feature type="transmembrane region" description="Helical" evidence="7">
    <location>
        <begin position="411"/>
        <end position="431"/>
    </location>
</feature>
<feature type="transmembrane region" description="Helical" evidence="7">
    <location>
        <begin position="536"/>
        <end position="551"/>
    </location>
</feature>
<evidence type="ECO:0000256" key="7">
    <source>
        <dbReference type="SAM" id="Phobius"/>
    </source>
</evidence>
<proteinExistence type="predicted"/>
<evidence type="ECO:0000313" key="8">
    <source>
        <dbReference type="EMBL" id="MFD1529964.1"/>
    </source>
</evidence>
<feature type="transmembrane region" description="Helical" evidence="7">
    <location>
        <begin position="136"/>
        <end position="159"/>
    </location>
</feature>
<feature type="transmembrane region" description="Helical" evidence="7">
    <location>
        <begin position="21"/>
        <end position="47"/>
    </location>
</feature>
<feature type="transmembrane region" description="Helical" evidence="7">
    <location>
        <begin position="353"/>
        <end position="370"/>
    </location>
</feature>
<keyword evidence="2" id="KW-1003">Cell membrane</keyword>
<feature type="transmembrane region" description="Helical" evidence="7">
    <location>
        <begin position="75"/>
        <end position="96"/>
    </location>
</feature>
<protein>
    <submittedName>
        <fullName evidence="8">Branched-chain amino acid ABC transporter permease</fullName>
    </submittedName>
</protein>
<feature type="transmembrane region" description="Helical" evidence="7">
    <location>
        <begin position="322"/>
        <end position="341"/>
    </location>
</feature>
<feature type="transmembrane region" description="Helical" evidence="7">
    <location>
        <begin position="264"/>
        <end position="289"/>
    </location>
</feature>
<accession>A0ABW4FJ50</accession>
<evidence type="ECO:0000256" key="1">
    <source>
        <dbReference type="ARBA" id="ARBA00004651"/>
    </source>
</evidence>
<keyword evidence="5 7" id="KW-0472">Membrane</keyword>
<dbReference type="InterPro" id="IPR001851">
    <property type="entry name" value="ABC_transp_permease"/>
</dbReference>
<dbReference type="CDD" id="cd06581">
    <property type="entry name" value="TM_PBP1_LivM_like"/>
    <property type="match status" value="1"/>
</dbReference>
<sequence>MTATTERKPRHAAPPRASHGLAAAAGIATPLRVAGGLLTVVGAYLPWATFVLNQGPYPAQATLEFFTVPFGVVEYRLHLLLFGVAAVVLALAPVPAKGRILRAIGWGVVAVSVINGIWITAEGGGLGAITASDGAVAFGAVVALIGGVLLVVGANAPGLDPVPSWNWRFSWWLEWLVLLVVYALLLLLVAAVLTSGGQGSAANVYSGAVFVSFLGAVGGLLGALHASGLLGWVGALSERHRVFSVVVLLACALLLPLTQAGTEYWMTVAANIGVYAATAIGLNIVVGLAGLLDLGYVAFLGIGAFVAANFSGAAAARIGIELPFPLVMVISAVVAGIFGAIVGSPTLRVRGDYLAIVTLAFGEIFVRTAQNNIGGLTGGSNAIPGIPPVSLFGNDFNDALTIGGLELPPGVLYYVLIVLIVAAVMLVFANLKNSRLGRAWIAIREDEDAARAMGVRTGPIKILAFLIGAMLAGLAGAFFAHKTATVSYESFRFLESVTLLAAVILGGMGTIPGAVLGASILFVLPEKLREFSDYRLLLFGIALILIMRFRPQGLVPDAHRRAELAPETADEPPPPTSVPAVAGSAEKAGQA</sequence>
<evidence type="ECO:0000256" key="5">
    <source>
        <dbReference type="ARBA" id="ARBA00023136"/>
    </source>
</evidence>
<feature type="transmembrane region" description="Helical" evidence="7">
    <location>
        <begin position="242"/>
        <end position="258"/>
    </location>
</feature>
<dbReference type="PANTHER" id="PTHR30482:SF10">
    <property type="entry name" value="HIGH-AFFINITY BRANCHED-CHAIN AMINO ACID TRANSPORT PROTEIN BRAE"/>
    <property type="match status" value="1"/>
</dbReference>
<evidence type="ECO:0000256" key="2">
    <source>
        <dbReference type="ARBA" id="ARBA00022475"/>
    </source>
</evidence>
<dbReference type="InterPro" id="IPR043428">
    <property type="entry name" value="LivM-like"/>
</dbReference>
<feature type="transmembrane region" description="Helical" evidence="7">
    <location>
        <begin position="103"/>
        <end position="121"/>
    </location>
</feature>
<evidence type="ECO:0000256" key="3">
    <source>
        <dbReference type="ARBA" id="ARBA00022692"/>
    </source>
</evidence>
<feature type="transmembrane region" description="Helical" evidence="7">
    <location>
        <begin position="499"/>
        <end position="524"/>
    </location>
</feature>
<dbReference type="Proteomes" id="UP001597145">
    <property type="component" value="Unassembled WGS sequence"/>
</dbReference>
<evidence type="ECO:0000256" key="6">
    <source>
        <dbReference type="SAM" id="MobiDB-lite"/>
    </source>
</evidence>
<comment type="subcellular location">
    <subcellularLocation>
        <location evidence="1">Cell membrane</location>
        <topology evidence="1">Multi-pass membrane protein</topology>
    </subcellularLocation>
</comment>
<keyword evidence="9" id="KW-1185">Reference proteome</keyword>
<dbReference type="Pfam" id="PF02653">
    <property type="entry name" value="BPD_transp_2"/>
    <property type="match status" value="1"/>
</dbReference>
<feature type="transmembrane region" description="Helical" evidence="7">
    <location>
        <begin position="296"/>
        <end position="316"/>
    </location>
</feature>
<evidence type="ECO:0000313" key="9">
    <source>
        <dbReference type="Proteomes" id="UP001597145"/>
    </source>
</evidence>
<evidence type="ECO:0000256" key="4">
    <source>
        <dbReference type="ARBA" id="ARBA00022989"/>
    </source>
</evidence>
<feature type="transmembrane region" description="Helical" evidence="7">
    <location>
        <begin position="205"/>
        <end position="230"/>
    </location>
</feature>
<feature type="region of interest" description="Disordered" evidence="6">
    <location>
        <begin position="561"/>
        <end position="591"/>
    </location>
</feature>
<dbReference type="PANTHER" id="PTHR30482">
    <property type="entry name" value="HIGH-AFFINITY BRANCHED-CHAIN AMINO ACID TRANSPORT SYSTEM PERMEASE"/>
    <property type="match status" value="1"/>
</dbReference>
<reference evidence="9" key="1">
    <citation type="journal article" date="2019" name="Int. J. Syst. Evol. Microbiol.">
        <title>The Global Catalogue of Microorganisms (GCM) 10K type strain sequencing project: providing services to taxonomists for standard genome sequencing and annotation.</title>
        <authorList>
            <consortium name="The Broad Institute Genomics Platform"/>
            <consortium name="The Broad Institute Genome Sequencing Center for Infectious Disease"/>
            <person name="Wu L."/>
            <person name="Ma J."/>
        </authorList>
    </citation>
    <scope>NUCLEOTIDE SEQUENCE [LARGE SCALE GENOMIC DNA]</scope>
    <source>
        <strain evidence="9">JCM 12165</strain>
    </source>
</reference>